<keyword evidence="1 6" id="KW-0436">Ligase</keyword>
<feature type="domain" description="tRNA(Ile)-lysidine/2-thiocytidine synthase N-terminal" evidence="7">
    <location>
        <begin position="26"/>
        <end position="205"/>
    </location>
</feature>
<dbReference type="HAMAP" id="MF_01161">
    <property type="entry name" value="tRNA_Ile_lys_synt"/>
    <property type="match status" value="1"/>
</dbReference>
<dbReference type="GO" id="GO:0032267">
    <property type="term" value="F:tRNA(Ile)-lysidine synthase activity"/>
    <property type="evidence" value="ECO:0007669"/>
    <property type="project" value="UniProtKB-EC"/>
</dbReference>
<comment type="function">
    <text evidence="6">Ligates lysine onto the cytidine present at position 34 of the AUA codon-specific tRNA(Ile) that contains the anticodon CAU, in an ATP-dependent manner. Cytidine is converted to lysidine, thus changing the amino acid specificity of the tRNA from methionine to isoleucine.</text>
</comment>
<dbReference type="GO" id="GO:0006400">
    <property type="term" value="P:tRNA modification"/>
    <property type="evidence" value="ECO:0007669"/>
    <property type="project" value="UniProtKB-UniRule"/>
</dbReference>
<dbReference type="NCBIfam" id="TIGR02432">
    <property type="entry name" value="lysidine_TilS_N"/>
    <property type="match status" value="1"/>
</dbReference>
<dbReference type="InterPro" id="IPR011063">
    <property type="entry name" value="TilS/TtcA_N"/>
</dbReference>
<sequence length="323" mass="39076">MKITYLHNKFFKIMLDCKKLIKNLPILIAISGGKDSLCLIKLIEDFNNIYNCFHYLEFIYVDHQWRSDSKQNIKHLINYINKTKSQTYIYQINTIDISESVMRQIRYQIILTHAIRNKKQIIFTAHNQTDQIETFLLNLLRGTGPEGLNSLPLIRRTTNCIQIIRPLIKFHKEDILWFCYKLHLPIWSDKTNYFYTNYRNRIRNELLPYLKQYFSSTIEKNITHFLSLSATENEYIKQNAMKLYITSRHRYYIAINLKIIKDQHLTLQRRVINIFFYYNFNKYLNQQTSYQLIKYLNLGNIKKRTVILEKLVINIDKNWIYIT</sequence>
<dbReference type="InterPro" id="IPR014729">
    <property type="entry name" value="Rossmann-like_a/b/a_fold"/>
</dbReference>
<evidence type="ECO:0000256" key="3">
    <source>
        <dbReference type="ARBA" id="ARBA00022741"/>
    </source>
</evidence>
<dbReference type="PANTHER" id="PTHR43033:SF1">
    <property type="entry name" value="TRNA(ILE)-LYSIDINE SYNTHASE-RELATED"/>
    <property type="match status" value="1"/>
</dbReference>
<dbReference type="Pfam" id="PF01171">
    <property type="entry name" value="ATP_bind_3"/>
    <property type="match status" value="1"/>
</dbReference>
<keyword evidence="4 6" id="KW-0067">ATP-binding</keyword>
<dbReference type="InterPro" id="IPR012094">
    <property type="entry name" value="tRNA_Ile_lys_synt"/>
</dbReference>
<dbReference type="Gene3D" id="3.40.50.620">
    <property type="entry name" value="HUPs"/>
    <property type="match status" value="1"/>
</dbReference>
<evidence type="ECO:0000256" key="1">
    <source>
        <dbReference type="ARBA" id="ARBA00022598"/>
    </source>
</evidence>
<comment type="similarity">
    <text evidence="6">Belongs to the tRNA(Ile)-lysidine synthase family.</text>
</comment>
<proteinExistence type="inferred from homology"/>
<dbReference type="RefSeq" id="YP_009731984.1">
    <property type="nucleotide sequence ID" value="NC_046041.1"/>
</dbReference>
<protein>
    <recommendedName>
        <fullName evidence="6">tRNA(Ile)-lysidine synthase</fullName>
        <ecNumber evidence="6">6.3.4.19</ecNumber>
    </recommendedName>
    <alternativeName>
        <fullName evidence="6">tRNA(Ile)-2-lysyl-cytidine synthase</fullName>
    </alternativeName>
    <alternativeName>
        <fullName evidence="6">tRNA(Ile)-lysidine synthetase</fullName>
    </alternativeName>
</protein>
<dbReference type="CDD" id="cd01992">
    <property type="entry name" value="TilS_N"/>
    <property type="match status" value="1"/>
</dbReference>
<geneLocation type="plastid" evidence="8"/>
<dbReference type="GeneID" id="44152079"/>
<keyword evidence="8" id="KW-0934">Plastid</keyword>
<name>A0A6C0A8X4_9FLOR</name>
<comment type="domain">
    <text evidence="6">The N-terminal region contains the highly conserved SGGXDS motif, predicted to be a P-loop motif involved in ATP binding.</text>
</comment>
<dbReference type="SUPFAM" id="SSF82829">
    <property type="entry name" value="MesJ substrate recognition domain-like"/>
    <property type="match status" value="1"/>
</dbReference>
<gene>
    <name evidence="6 8" type="primary">tilS</name>
</gene>
<accession>A0A6C0A8X4</accession>
<evidence type="ECO:0000259" key="7">
    <source>
        <dbReference type="Pfam" id="PF01171"/>
    </source>
</evidence>
<evidence type="ECO:0000256" key="4">
    <source>
        <dbReference type="ARBA" id="ARBA00022840"/>
    </source>
</evidence>
<evidence type="ECO:0000313" key="8">
    <source>
        <dbReference type="EMBL" id="QHS70486.1"/>
    </source>
</evidence>
<dbReference type="EMBL" id="MN053318">
    <property type="protein sequence ID" value="QHS70486.1"/>
    <property type="molecule type" value="Genomic_DNA"/>
</dbReference>
<keyword evidence="3 6" id="KW-0547">Nucleotide-binding</keyword>
<dbReference type="SUPFAM" id="SSF52402">
    <property type="entry name" value="Adenine nucleotide alpha hydrolases-like"/>
    <property type="match status" value="1"/>
</dbReference>
<feature type="binding site" evidence="6">
    <location>
        <begin position="31"/>
        <end position="36"/>
    </location>
    <ligand>
        <name>ATP</name>
        <dbReference type="ChEBI" id="CHEBI:30616"/>
    </ligand>
</feature>
<evidence type="ECO:0000256" key="5">
    <source>
        <dbReference type="ARBA" id="ARBA00048539"/>
    </source>
</evidence>
<reference evidence="8" key="1">
    <citation type="journal article" date="2019" name="Mitochondrial DNA Part B Resour">
        <title>The complete plastid genome and phylogenetic analysis of Gracilaria edulis.</title>
        <authorList>
            <person name="Liu T."/>
            <person name="Tang X."/>
            <person name="Jia X."/>
            <person name="Wu X."/>
            <person name="Huang M."/>
            <person name="Zeng J."/>
            <person name="Chen W."/>
        </authorList>
    </citation>
    <scope>NUCLEOTIDE SEQUENCE</scope>
</reference>
<dbReference type="EC" id="6.3.4.19" evidence="6"/>
<evidence type="ECO:0000256" key="6">
    <source>
        <dbReference type="HAMAP-Rule" id="MF_01161"/>
    </source>
</evidence>
<dbReference type="AlphaFoldDB" id="A0A6C0A8X4"/>
<keyword evidence="2 6" id="KW-0819">tRNA processing</keyword>
<evidence type="ECO:0000256" key="2">
    <source>
        <dbReference type="ARBA" id="ARBA00022694"/>
    </source>
</evidence>
<comment type="catalytic activity">
    <reaction evidence="5 6">
        <text>cytidine(34) in tRNA(Ile2) + L-lysine + ATP = lysidine(34) in tRNA(Ile2) + AMP + diphosphate + H(+)</text>
        <dbReference type="Rhea" id="RHEA:43744"/>
        <dbReference type="Rhea" id="RHEA-COMP:10625"/>
        <dbReference type="Rhea" id="RHEA-COMP:10670"/>
        <dbReference type="ChEBI" id="CHEBI:15378"/>
        <dbReference type="ChEBI" id="CHEBI:30616"/>
        <dbReference type="ChEBI" id="CHEBI:32551"/>
        <dbReference type="ChEBI" id="CHEBI:33019"/>
        <dbReference type="ChEBI" id="CHEBI:82748"/>
        <dbReference type="ChEBI" id="CHEBI:83665"/>
        <dbReference type="ChEBI" id="CHEBI:456215"/>
        <dbReference type="EC" id="6.3.4.19"/>
    </reaction>
</comment>
<dbReference type="InterPro" id="IPR012795">
    <property type="entry name" value="tRNA_Ile_lys_synt_N"/>
</dbReference>
<dbReference type="PANTHER" id="PTHR43033">
    <property type="entry name" value="TRNA(ILE)-LYSIDINE SYNTHASE-RELATED"/>
    <property type="match status" value="1"/>
</dbReference>
<organism evidence="8">
    <name type="scientific">Gracilaria edulis</name>
    <dbReference type="NCBI Taxonomy" id="172966"/>
    <lineage>
        <taxon>Eukaryota</taxon>
        <taxon>Rhodophyta</taxon>
        <taxon>Florideophyceae</taxon>
        <taxon>Rhodymeniophycidae</taxon>
        <taxon>Gracilariales</taxon>
        <taxon>Gracilariaceae</taxon>
        <taxon>Gracilaria</taxon>
    </lineage>
</organism>
<dbReference type="GO" id="GO:0005524">
    <property type="term" value="F:ATP binding"/>
    <property type="evidence" value="ECO:0007669"/>
    <property type="project" value="UniProtKB-UniRule"/>
</dbReference>